<feature type="compositionally biased region" description="Polar residues" evidence="1">
    <location>
        <begin position="42"/>
        <end position="56"/>
    </location>
</feature>
<accession>A0A9R1WDX1</accession>
<dbReference type="Proteomes" id="UP000235145">
    <property type="component" value="Unassembled WGS sequence"/>
</dbReference>
<comment type="caution">
    <text evidence="2">The sequence shown here is derived from an EMBL/GenBank/DDBJ whole genome shotgun (WGS) entry which is preliminary data.</text>
</comment>
<feature type="compositionally biased region" description="Low complexity" evidence="1">
    <location>
        <begin position="30"/>
        <end position="41"/>
    </location>
</feature>
<dbReference type="AlphaFoldDB" id="A0A9R1WDX1"/>
<sequence>MESHFLFAKSTSVGSSTIPRSSQPQPSTAPGLLGPQSPQPQTRNTSEHSYTPTDFKQNFHKMSLNSSNHNWYLNIGTTSHMTNNYE</sequence>
<evidence type="ECO:0000256" key="1">
    <source>
        <dbReference type="SAM" id="MobiDB-lite"/>
    </source>
</evidence>
<organism evidence="2 3">
    <name type="scientific">Lactuca sativa</name>
    <name type="common">Garden lettuce</name>
    <dbReference type="NCBI Taxonomy" id="4236"/>
    <lineage>
        <taxon>Eukaryota</taxon>
        <taxon>Viridiplantae</taxon>
        <taxon>Streptophyta</taxon>
        <taxon>Embryophyta</taxon>
        <taxon>Tracheophyta</taxon>
        <taxon>Spermatophyta</taxon>
        <taxon>Magnoliopsida</taxon>
        <taxon>eudicotyledons</taxon>
        <taxon>Gunneridae</taxon>
        <taxon>Pentapetalae</taxon>
        <taxon>asterids</taxon>
        <taxon>campanulids</taxon>
        <taxon>Asterales</taxon>
        <taxon>Asteraceae</taxon>
        <taxon>Cichorioideae</taxon>
        <taxon>Cichorieae</taxon>
        <taxon>Lactucinae</taxon>
        <taxon>Lactuca</taxon>
    </lineage>
</organism>
<evidence type="ECO:0000313" key="2">
    <source>
        <dbReference type="EMBL" id="KAJ0224947.1"/>
    </source>
</evidence>
<evidence type="ECO:0000313" key="3">
    <source>
        <dbReference type="Proteomes" id="UP000235145"/>
    </source>
</evidence>
<proteinExistence type="predicted"/>
<name>A0A9R1WDX1_LACSA</name>
<protein>
    <submittedName>
        <fullName evidence="2">Uncharacterized protein</fullName>
    </submittedName>
</protein>
<gene>
    <name evidence="2" type="ORF">LSAT_V11C100018960</name>
</gene>
<feature type="compositionally biased region" description="Polar residues" evidence="1">
    <location>
        <begin position="9"/>
        <end position="28"/>
    </location>
</feature>
<feature type="region of interest" description="Disordered" evidence="1">
    <location>
        <begin position="1"/>
        <end position="58"/>
    </location>
</feature>
<reference evidence="2 3" key="1">
    <citation type="journal article" date="2017" name="Nat. Commun.">
        <title>Genome assembly with in vitro proximity ligation data and whole-genome triplication in lettuce.</title>
        <authorList>
            <person name="Reyes-Chin-Wo S."/>
            <person name="Wang Z."/>
            <person name="Yang X."/>
            <person name="Kozik A."/>
            <person name="Arikit S."/>
            <person name="Song C."/>
            <person name="Xia L."/>
            <person name="Froenicke L."/>
            <person name="Lavelle D.O."/>
            <person name="Truco M.J."/>
            <person name="Xia R."/>
            <person name="Zhu S."/>
            <person name="Xu C."/>
            <person name="Xu H."/>
            <person name="Xu X."/>
            <person name="Cox K."/>
            <person name="Korf I."/>
            <person name="Meyers B.C."/>
            <person name="Michelmore R.W."/>
        </authorList>
    </citation>
    <scope>NUCLEOTIDE SEQUENCE [LARGE SCALE GENOMIC DNA]</scope>
    <source>
        <strain evidence="3">cv. Salinas</strain>
        <tissue evidence="2">Seedlings</tissue>
    </source>
</reference>
<keyword evidence="3" id="KW-1185">Reference proteome</keyword>
<dbReference type="EMBL" id="NBSK02000001">
    <property type="protein sequence ID" value="KAJ0224947.1"/>
    <property type="molecule type" value="Genomic_DNA"/>
</dbReference>